<keyword evidence="1" id="KW-1133">Transmembrane helix</keyword>
<keyword evidence="1" id="KW-0472">Membrane</keyword>
<evidence type="ECO:0000256" key="1">
    <source>
        <dbReference type="SAM" id="Phobius"/>
    </source>
</evidence>
<reference evidence="2" key="1">
    <citation type="journal article" date="2021" name="Proc. Natl. Acad. Sci. U.S.A.">
        <title>A Catalog of Tens of Thousands of Viruses from Human Metagenomes Reveals Hidden Associations with Chronic Diseases.</title>
        <authorList>
            <person name="Tisza M.J."/>
            <person name="Buck C.B."/>
        </authorList>
    </citation>
    <scope>NUCLEOTIDE SEQUENCE</scope>
    <source>
        <strain evidence="2">CtmpG14</strain>
    </source>
</reference>
<keyword evidence="1" id="KW-0812">Transmembrane</keyword>
<dbReference type="EMBL" id="BK015384">
    <property type="protein sequence ID" value="DAE04171.1"/>
    <property type="molecule type" value="Genomic_DNA"/>
</dbReference>
<evidence type="ECO:0000313" key="2">
    <source>
        <dbReference type="EMBL" id="DAE04171.1"/>
    </source>
</evidence>
<proteinExistence type="predicted"/>
<sequence length="150" mass="17993">MEKEEKKEPEEKKEFSDEVQALLAIDRNLKISKRMLLIFIISSLIFCGEIKYWSFVVLFNLALYLLVENFKARVKEEMYSSVRFQYEVNNRICVSKETLNNAFRVEVSHYYRDLVKQNEELLKFKKQSQKTMMNLNLENQALFEELSKNN</sequence>
<name>A0A8S5PCK1_9CAUD</name>
<feature type="transmembrane region" description="Helical" evidence="1">
    <location>
        <begin position="36"/>
        <end position="67"/>
    </location>
</feature>
<organism evidence="2">
    <name type="scientific">Siphoviridae sp. ctmpG14</name>
    <dbReference type="NCBI Taxonomy" id="2825654"/>
    <lineage>
        <taxon>Viruses</taxon>
        <taxon>Duplodnaviria</taxon>
        <taxon>Heunggongvirae</taxon>
        <taxon>Uroviricota</taxon>
        <taxon>Caudoviricetes</taxon>
    </lineage>
</organism>
<accession>A0A8S5PCK1</accession>
<protein>
    <submittedName>
        <fullName evidence="2">Uncharacterized protein</fullName>
    </submittedName>
</protein>